<dbReference type="GO" id="GO:0016020">
    <property type="term" value="C:membrane"/>
    <property type="evidence" value="ECO:0007669"/>
    <property type="project" value="UniProtKB-SubCell"/>
</dbReference>
<feature type="transmembrane region" description="Helical" evidence="5">
    <location>
        <begin position="344"/>
        <end position="363"/>
    </location>
</feature>
<keyword evidence="7" id="KW-0813">Transport</keyword>
<sequence length="489" mass="54838">MELPINSRIDEFNYGIKSTLAQVLALSTSYLLTMKLGIDQMTPSIIIGAVTDSRNNNNNSLSKISEEQSSWIGSILYLFPPVGSVFASLVQDRLGHRTCMILANVTHLLSIAILLFADTPKLLYAVTGLMGFNVGFINSVTISYCGEVCDPKLRGLLLSVCSLFYFAGYLFITTSYAITADWKLSVLFTVAIPVVNAGLLFQTPDSPMWLLSKNRKEEAKQTFKKLRGGASEENCIKEFQDMILYTSKMDLIDSPTKETKSNSLSDSFYNFIEPETLKPFQMLVIITFFNNVLSGQPFVPYLMSVFDTFKTPLHSAWSMTINMTCGVLGNVVTIIVISRIGKRTLTLSTMASSIVCYTCIGIVGRFWSPSLISSWIQLVLFFVSSFFSSMGFVPVMWILYGELYPMKTKNMGAGISSAMFFITCFLMTKFYRNFETLVGFYNTFIIFGVLGVVGFIYIYYKLPETENKTLNEISANFKRKSTKINIQRT</sequence>
<dbReference type="Pfam" id="PF00083">
    <property type="entry name" value="Sugar_tr"/>
    <property type="match status" value="1"/>
</dbReference>
<feature type="transmembrane region" description="Helical" evidence="5">
    <location>
        <begin position="315"/>
        <end position="337"/>
    </location>
</feature>
<keyword evidence="2 5" id="KW-0812">Transmembrane</keyword>
<keyword evidence="7" id="KW-0762">Sugar transport</keyword>
<organism evidence="7 8">
    <name type="scientific">Cinara cedri</name>
    <dbReference type="NCBI Taxonomy" id="506608"/>
    <lineage>
        <taxon>Eukaryota</taxon>
        <taxon>Metazoa</taxon>
        <taxon>Ecdysozoa</taxon>
        <taxon>Arthropoda</taxon>
        <taxon>Hexapoda</taxon>
        <taxon>Insecta</taxon>
        <taxon>Pterygota</taxon>
        <taxon>Neoptera</taxon>
        <taxon>Paraneoptera</taxon>
        <taxon>Hemiptera</taxon>
        <taxon>Sternorrhyncha</taxon>
        <taxon>Aphidomorpha</taxon>
        <taxon>Aphidoidea</taxon>
        <taxon>Aphididae</taxon>
        <taxon>Lachninae</taxon>
        <taxon>Cinara</taxon>
    </lineage>
</organism>
<proteinExistence type="predicted"/>
<dbReference type="SUPFAM" id="SSF103473">
    <property type="entry name" value="MFS general substrate transporter"/>
    <property type="match status" value="1"/>
</dbReference>
<feature type="transmembrane region" description="Helical" evidence="5">
    <location>
        <begin position="123"/>
        <end position="144"/>
    </location>
</feature>
<dbReference type="PROSITE" id="PS00217">
    <property type="entry name" value="SUGAR_TRANSPORT_2"/>
    <property type="match status" value="1"/>
</dbReference>
<feature type="transmembrane region" description="Helical" evidence="5">
    <location>
        <begin position="184"/>
        <end position="201"/>
    </location>
</feature>
<evidence type="ECO:0000313" key="7">
    <source>
        <dbReference type="EMBL" id="VVC39586.1"/>
    </source>
</evidence>
<evidence type="ECO:0000259" key="6">
    <source>
        <dbReference type="PROSITE" id="PS50850"/>
    </source>
</evidence>
<keyword evidence="8" id="KW-1185">Reference proteome</keyword>
<feature type="transmembrane region" description="Helical" evidence="5">
    <location>
        <begin position="156"/>
        <end position="178"/>
    </location>
</feature>
<dbReference type="InterPro" id="IPR036259">
    <property type="entry name" value="MFS_trans_sf"/>
</dbReference>
<feature type="transmembrane region" description="Helical" evidence="5">
    <location>
        <begin position="375"/>
        <end position="400"/>
    </location>
</feature>
<evidence type="ECO:0000256" key="3">
    <source>
        <dbReference type="ARBA" id="ARBA00022989"/>
    </source>
</evidence>
<keyword evidence="3 5" id="KW-1133">Transmembrane helix</keyword>
<dbReference type="InterPro" id="IPR050549">
    <property type="entry name" value="MFS_Trehalose_Transporter"/>
</dbReference>
<dbReference type="PROSITE" id="PS50850">
    <property type="entry name" value="MFS"/>
    <property type="match status" value="1"/>
</dbReference>
<feature type="transmembrane region" description="Helical" evidence="5">
    <location>
        <begin position="282"/>
        <end position="303"/>
    </location>
</feature>
<comment type="subcellular location">
    <subcellularLocation>
        <location evidence="1">Membrane</location>
        <topology evidence="1">Multi-pass membrane protein</topology>
    </subcellularLocation>
</comment>
<dbReference type="PANTHER" id="PTHR48021">
    <property type="match status" value="1"/>
</dbReference>
<feature type="transmembrane region" description="Helical" evidence="5">
    <location>
        <begin position="412"/>
        <end position="431"/>
    </location>
</feature>
<dbReference type="OrthoDB" id="6133115at2759"/>
<feature type="transmembrane region" description="Helical" evidence="5">
    <location>
        <begin position="99"/>
        <end position="117"/>
    </location>
</feature>
<dbReference type="InterPro" id="IPR005829">
    <property type="entry name" value="Sugar_transporter_CS"/>
</dbReference>
<evidence type="ECO:0000256" key="5">
    <source>
        <dbReference type="SAM" id="Phobius"/>
    </source>
</evidence>
<dbReference type="InterPro" id="IPR020846">
    <property type="entry name" value="MFS_dom"/>
</dbReference>
<feature type="transmembrane region" description="Helical" evidence="5">
    <location>
        <begin position="437"/>
        <end position="460"/>
    </location>
</feature>
<dbReference type="InterPro" id="IPR005828">
    <property type="entry name" value="MFS_sugar_transport-like"/>
</dbReference>
<feature type="domain" description="Major facilitator superfamily (MFS) profile" evidence="6">
    <location>
        <begin position="25"/>
        <end position="466"/>
    </location>
</feature>
<dbReference type="Gene3D" id="1.20.1250.20">
    <property type="entry name" value="MFS general substrate transporter like domains"/>
    <property type="match status" value="1"/>
</dbReference>
<evidence type="ECO:0000313" key="8">
    <source>
        <dbReference type="Proteomes" id="UP000325440"/>
    </source>
</evidence>
<dbReference type="GO" id="GO:0022857">
    <property type="term" value="F:transmembrane transporter activity"/>
    <property type="evidence" value="ECO:0007669"/>
    <property type="project" value="InterPro"/>
</dbReference>
<evidence type="ECO:0000256" key="4">
    <source>
        <dbReference type="ARBA" id="ARBA00023136"/>
    </source>
</evidence>
<evidence type="ECO:0000256" key="1">
    <source>
        <dbReference type="ARBA" id="ARBA00004141"/>
    </source>
</evidence>
<name>A0A5E4N4J8_9HEMI</name>
<dbReference type="EMBL" id="CABPRJ010001896">
    <property type="protein sequence ID" value="VVC39586.1"/>
    <property type="molecule type" value="Genomic_DNA"/>
</dbReference>
<dbReference type="PANTHER" id="PTHR48021:SF39">
    <property type="entry name" value="MAJOR FACILITATOR SUPERFAMILY (MFS) PROFILE DOMAIN-CONTAINING PROTEIN"/>
    <property type="match status" value="1"/>
</dbReference>
<evidence type="ECO:0000256" key="2">
    <source>
        <dbReference type="ARBA" id="ARBA00022692"/>
    </source>
</evidence>
<protein>
    <submittedName>
        <fullName evidence="7">Sugar transporter, conserved site,Major facilitator superfamily domain,Major facilitator, sugar</fullName>
    </submittedName>
</protein>
<keyword evidence="4 5" id="KW-0472">Membrane</keyword>
<accession>A0A5E4N4J8</accession>
<dbReference type="Proteomes" id="UP000325440">
    <property type="component" value="Unassembled WGS sequence"/>
</dbReference>
<dbReference type="AlphaFoldDB" id="A0A5E4N4J8"/>
<reference evidence="7 8" key="1">
    <citation type="submission" date="2019-08" db="EMBL/GenBank/DDBJ databases">
        <authorList>
            <person name="Alioto T."/>
            <person name="Alioto T."/>
            <person name="Gomez Garrido J."/>
        </authorList>
    </citation>
    <scope>NUCLEOTIDE SEQUENCE [LARGE SCALE GENOMIC DNA]</scope>
</reference>
<gene>
    <name evidence="7" type="ORF">CINCED_3A003260</name>
</gene>